<dbReference type="PATRIC" id="fig|1321820.3.peg.1093"/>
<dbReference type="HOGENOM" id="CLU_043739_2_2_9"/>
<name>U2QLH4_9BACL</name>
<evidence type="ECO:0000313" key="12">
    <source>
        <dbReference type="EMBL" id="ERK57351.1"/>
    </source>
</evidence>
<dbReference type="RefSeq" id="WP_021752307.1">
    <property type="nucleotide sequence ID" value="NZ_KI271796.1"/>
</dbReference>
<evidence type="ECO:0000256" key="6">
    <source>
        <dbReference type="ARBA" id="ARBA00022670"/>
    </source>
</evidence>
<evidence type="ECO:0000313" key="13">
    <source>
        <dbReference type="Proteomes" id="UP000016637"/>
    </source>
</evidence>
<dbReference type="EC" id="3.4.11.5" evidence="8 10"/>
<dbReference type="InterPro" id="IPR002410">
    <property type="entry name" value="Peptidase_S33"/>
</dbReference>
<dbReference type="GO" id="GO:0005737">
    <property type="term" value="C:cytoplasm"/>
    <property type="evidence" value="ECO:0007669"/>
    <property type="project" value="UniProtKB-SubCell"/>
</dbReference>
<dbReference type="PRINTS" id="PR00111">
    <property type="entry name" value="ABHYDROLASE"/>
</dbReference>
<dbReference type="InterPro" id="IPR005944">
    <property type="entry name" value="Pro_iminopeptidase"/>
</dbReference>
<accession>U2QLH4</accession>
<evidence type="ECO:0000256" key="3">
    <source>
        <dbReference type="ARBA" id="ARBA00010088"/>
    </source>
</evidence>
<dbReference type="Gene3D" id="3.40.50.1820">
    <property type="entry name" value="alpha/beta hydrolase"/>
    <property type="match status" value="1"/>
</dbReference>
<organism evidence="12 13">
    <name type="scientific">Gemella bergeri ATCC 700627</name>
    <dbReference type="NCBI Taxonomy" id="1321820"/>
    <lineage>
        <taxon>Bacteria</taxon>
        <taxon>Bacillati</taxon>
        <taxon>Bacillota</taxon>
        <taxon>Bacilli</taxon>
        <taxon>Bacillales</taxon>
        <taxon>Gemellaceae</taxon>
        <taxon>Gemella</taxon>
    </lineage>
</organism>
<evidence type="ECO:0000256" key="5">
    <source>
        <dbReference type="ARBA" id="ARBA00022490"/>
    </source>
</evidence>
<dbReference type="PIRSF" id="PIRSF006431">
    <property type="entry name" value="Pept_S33"/>
    <property type="match status" value="1"/>
</dbReference>
<dbReference type="PANTHER" id="PTHR43722:SF1">
    <property type="entry name" value="PROLINE IMINOPEPTIDASE"/>
    <property type="match status" value="1"/>
</dbReference>
<dbReference type="PANTHER" id="PTHR43722">
    <property type="entry name" value="PROLINE IMINOPEPTIDASE"/>
    <property type="match status" value="1"/>
</dbReference>
<dbReference type="EMBL" id="AWVP01000070">
    <property type="protein sequence ID" value="ERK57351.1"/>
    <property type="molecule type" value="Genomic_DNA"/>
</dbReference>
<dbReference type="GO" id="GO:0004177">
    <property type="term" value="F:aminopeptidase activity"/>
    <property type="evidence" value="ECO:0007669"/>
    <property type="project" value="UniProtKB-UniRule"/>
</dbReference>
<evidence type="ECO:0000256" key="10">
    <source>
        <dbReference type="RuleBase" id="RU003421"/>
    </source>
</evidence>
<evidence type="ECO:0000259" key="11">
    <source>
        <dbReference type="Pfam" id="PF00561"/>
    </source>
</evidence>
<protein>
    <recommendedName>
        <fullName evidence="8 10">Proline iminopeptidase</fullName>
        <shortName evidence="8">PIP</shortName>
        <ecNumber evidence="8 10">3.4.11.5</ecNumber>
    </recommendedName>
    <alternativeName>
        <fullName evidence="8">Prolyl aminopeptidase</fullName>
    </alternativeName>
</protein>
<dbReference type="PRINTS" id="PR00793">
    <property type="entry name" value="PROAMNOPTASE"/>
</dbReference>
<dbReference type="InterPro" id="IPR029058">
    <property type="entry name" value="AB_hydrolase_fold"/>
</dbReference>
<keyword evidence="5 8" id="KW-0963">Cytoplasm</keyword>
<feature type="active site" description="Nucleophile" evidence="9">
    <location>
        <position position="113"/>
    </location>
</feature>
<proteinExistence type="inferred from homology"/>
<keyword evidence="6 8" id="KW-0645">Protease</keyword>
<comment type="similarity">
    <text evidence="3 8 10">Belongs to the peptidase S33 family.</text>
</comment>
<keyword evidence="4 8" id="KW-0031">Aminopeptidase</keyword>
<dbReference type="AlphaFoldDB" id="U2QLH4"/>
<dbReference type="Proteomes" id="UP000016637">
    <property type="component" value="Unassembled WGS sequence"/>
</dbReference>
<evidence type="ECO:0000256" key="9">
    <source>
        <dbReference type="PIRSR" id="PIRSR006431-1"/>
    </source>
</evidence>
<comment type="subcellular location">
    <subcellularLocation>
        <location evidence="2 8">Cytoplasm</location>
    </subcellularLocation>
</comment>
<dbReference type="eggNOG" id="COG0596">
    <property type="taxonomic scope" value="Bacteria"/>
</dbReference>
<gene>
    <name evidence="12" type="ORF">HMPREF1983_01127</name>
</gene>
<evidence type="ECO:0000256" key="1">
    <source>
        <dbReference type="ARBA" id="ARBA00001585"/>
    </source>
</evidence>
<evidence type="ECO:0000256" key="2">
    <source>
        <dbReference type="ARBA" id="ARBA00004496"/>
    </source>
</evidence>
<dbReference type="Pfam" id="PF00561">
    <property type="entry name" value="Abhydrolase_1"/>
    <property type="match status" value="1"/>
</dbReference>
<comment type="catalytic activity">
    <reaction evidence="1 8 10">
        <text>Release of N-terminal proline from a peptide.</text>
        <dbReference type="EC" id="3.4.11.5"/>
    </reaction>
</comment>
<dbReference type="GO" id="GO:0006508">
    <property type="term" value="P:proteolysis"/>
    <property type="evidence" value="ECO:0007669"/>
    <property type="project" value="UniProtKB-KW"/>
</dbReference>
<dbReference type="InterPro" id="IPR000073">
    <property type="entry name" value="AB_hydrolase_1"/>
</dbReference>
<feature type="domain" description="AB hydrolase-1" evidence="11">
    <location>
        <begin position="39"/>
        <end position="298"/>
    </location>
</feature>
<comment type="caution">
    <text evidence="12">The sequence shown here is derived from an EMBL/GenBank/DDBJ whole genome shotgun (WGS) entry which is preliminary data.</text>
</comment>
<evidence type="ECO:0000256" key="7">
    <source>
        <dbReference type="ARBA" id="ARBA00022801"/>
    </source>
</evidence>
<feature type="active site" evidence="9">
    <location>
        <position position="271"/>
    </location>
</feature>
<evidence type="ECO:0000256" key="4">
    <source>
        <dbReference type="ARBA" id="ARBA00022438"/>
    </source>
</evidence>
<dbReference type="NCBIfam" id="TIGR01249">
    <property type="entry name" value="pro_imino_pep_1"/>
    <property type="match status" value="1"/>
</dbReference>
<dbReference type="SUPFAM" id="SSF53474">
    <property type="entry name" value="alpha/beta-Hydrolases"/>
    <property type="match status" value="1"/>
</dbReference>
<keyword evidence="7 8" id="KW-0378">Hydrolase</keyword>
<sequence>MGELRTLYPEIKENFSKMLKVDDTHTIYYEESGNPKGIPVIFLHGGPGGGTTPTGRRFFDPTAYRIILLDQRGSGKSTPRACLENNDTWHIIDDMEKVRKALNIDKWLVFGGSWGTTLALCYAIKHPEKVLGLVLRGIFLGRREDIEWLYEKGGVSEIFPEAFERYTSIIPIEERDDIIGAYYKRLTSTDRKIREEAAREWSIWEGSVMTLYPIPNVEESAGEINFAISVATIECHFWMNNMFWNGDDNWLLNNVEAIKDIPTFIVHGRYDVDCRPINAYELSKRLNNCELEFVISGHASSEPAIVDALVRATDNFKETLKLR</sequence>
<feature type="active site" description="Proton donor" evidence="9">
    <location>
        <position position="298"/>
    </location>
</feature>
<keyword evidence="13" id="KW-1185">Reference proteome</keyword>
<evidence type="ECO:0000256" key="8">
    <source>
        <dbReference type="PIRNR" id="PIRNR006431"/>
    </source>
</evidence>
<reference evidence="12 13" key="1">
    <citation type="submission" date="2013-08" db="EMBL/GenBank/DDBJ databases">
        <authorList>
            <person name="Weinstock G."/>
            <person name="Sodergren E."/>
            <person name="Wylie T."/>
            <person name="Fulton L."/>
            <person name="Fulton R."/>
            <person name="Fronick C."/>
            <person name="O'Laughlin M."/>
            <person name="Godfrey J."/>
            <person name="Miner T."/>
            <person name="Herter B."/>
            <person name="Appelbaum E."/>
            <person name="Cordes M."/>
            <person name="Lek S."/>
            <person name="Wollam A."/>
            <person name="Pepin K.H."/>
            <person name="Palsikar V.B."/>
            <person name="Mitreva M."/>
            <person name="Wilson R.K."/>
        </authorList>
    </citation>
    <scope>NUCLEOTIDE SEQUENCE [LARGE SCALE GENOMIC DNA]</scope>
    <source>
        <strain evidence="12 13">ATCC 700627</strain>
    </source>
</reference>